<evidence type="ECO:0000313" key="5">
    <source>
        <dbReference type="Proteomes" id="UP001500390"/>
    </source>
</evidence>
<keyword evidence="2 4" id="KW-0067">ATP-binding</keyword>
<dbReference type="Gene3D" id="3.40.50.300">
    <property type="entry name" value="P-loop containing nucleotide triphosphate hydrolases"/>
    <property type="match status" value="1"/>
</dbReference>
<dbReference type="Proteomes" id="UP001500390">
    <property type="component" value="Unassembled WGS sequence"/>
</dbReference>
<evidence type="ECO:0000313" key="4">
    <source>
        <dbReference type="EMBL" id="GAA4395992.1"/>
    </source>
</evidence>
<dbReference type="InterPro" id="IPR027417">
    <property type="entry name" value="P-loop_NTPase"/>
</dbReference>
<dbReference type="SUPFAM" id="SSF52540">
    <property type="entry name" value="P-loop containing nucleoside triphosphate hydrolases"/>
    <property type="match status" value="1"/>
</dbReference>
<dbReference type="EMBL" id="BAABFX010000026">
    <property type="protein sequence ID" value="GAA4395992.1"/>
    <property type="molecule type" value="Genomic_DNA"/>
</dbReference>
<dbReference type="InterPro" id="IPR003439">
    <property type="entry name" value="ABC_transporter-like_ATP-bd"/>
</dbReference>
<dbReference type="GO" id="GO:0005524">
    <property type="term" value="F:ATP binding"/>
    <property type="evidence" value="ECO:0007669"/>
    <property type="project" value="UniProtKB-KW"/>
</dbReference>
<dbReference type="PANTHER" id="PTHR24220:SF685">
    <property type="entry name" value="ABC TRANSPORTER RELATED"/>
    <property type="match status" value="1"/>
</dbReference>
<accession>A0ABP8JTY8</accession>
<dbReference type="InterPro" id="IPR003593">
    <property type="entry name" value="AAA+_ATPase"/>
</dbReference>
<feature type="domain" description="ABC transporter" evidence="3">
    <location>
        <begin position="6"/>
        <end position="247"/>
    </location>
</feature>
<proteinExistence type="predicted"/>
<dbReference type="InterPro" id="IPR015854">
    <property type="entry name" value="ABC_transpr_LolD-like"/>
</dbReference>
<reference evidence="5" key="1">
    <citation type="journal article" date="2019" name="Int. J. Syst. Evol. Microbiol.">
        <title>The Global Catalogue of Microorganisms (GCM) 10K type strain sequencing project: providing services to taxonomists for standard genome sequencing and annotation.</title>
        <authorList>
            <consortium name="The Broad Institute Genomics Platform"/>
            <consortium name="The Broad Institute Genome Sequencing Center for Infectious Disease"/>
            <person name="Wu L."/>
            <person name="Ma J."/>
        </authorList>
    </citation>
    <scope>NUCLEOTIDE SEQUENCE [LARGE SCALE GENOMIC DNA]</scope>
    <source>
        <strain evidence="5">JCM 17738</strain>
    </source>
</reference>
<gene>
    <name evidence="4" type="ORF">GCM10023153_18530</name>
</gene>
<protein>
    <submittedName>
        <fullName evidence="4">ABC transporter ATP-binding protein</fullName>
    </submittedName>
</protein>
<dbReference type="PANTHER" id="PTHR24220">
    <property type="entry name" value="IMPORT ATP-BINDING PROTEIN"/>
    <property type="match status" value="1"/>
</dbReference>
<name>A0ABP8JTY8_9MICO</name>
<comment type="caution">
    <text evidence="4">The sequence shown here is derived from an EMBL/GenBank/DDBJ whole genome shotgun (WGS) entry which is preliminary data.</text>
</comment>
<keyword evidence="1" id="KW-0547">Nucleotide-binding</keyword>
<organism evidence="4 5">
    <name type="scientific">Ornithinibacter aureus</name>
    <dbReference type="NCBI Taxonomy" id="622664"/>
    <lineage>
        <taxon>Bacteria</taxon>
        <taxon>Bacillati</taxon>
        <taxon>Actinomycetota</taxon>
        <taxon>Actinomycetes</taxon>
        <taxon>Micrococcales</taxon>
        <taxon>Intrasporangiaceae</taxon>
        <taxon>Ornithinibacter</taxon>
    </lineage>
</organism>
<evidence type="ECO:0000256" key="2">
    <source>
        <dbReference type="ARBA" id="ARBA00022840"/>
    </source>
</evidence>
<sequence length="278" mass="28967">MSGLRVVTRGLVHIYHADGHDVAALSGIDLVVGAGERVALLGPSGAGKSTLLTLFGGLLRPSAGRLLVGDRELSQLSEADLDEVRGTEIAMVLQGAARNLLPYLCARDNVAFAQGAARQRGRQVPSPDEVLDLVGFPTASADVPLATLTPGALQLLAVAVAVSCRPGLLLGDEPTSQLDHGARDVVLEALAQVNRQWGTTVIVVTHDPDVAAAMPRTITIRDGRVGAEGREGEEFAVVSADGSVPLPPHALAAIPPGSLVRLHEEDGRWVLVVEEESP</sequence>
<keyword evidence="5" id="KW-1185">Reference proteome</keyword>
<evidence type="ECO:0000256" key="1">
    <source>
        <dbReference type="ARBA" id="ARBA00022741"/>
    </source>
</evidence>
<dbReference type="SMART" id="SM00382">
    <property type="entry name" value="AAA"/>
    <property type="match status" value="1"/>
</dbReference>
<evidence type="ECO:0000259" key="3">
    <source>
        <dbReference type="PROSITE" id="PS50893"/>
    </source>
</evidence>
<dbReference type="RefSeq" id="WP_159900390.1">
    <property type="nucleotide sequence ID" value="NZ_BAABFX010000026.1"/>
</dbReference>
<dbReference type="PROSITE" id="PS50893">
    <property type="entry name" value="ABC_TRANSPORTER_2"/>
    <property type="match status" value="1"/>
</dbReference>
<dbReference type="Pfam" id="PF00005">
    <property type="entry name" value="ABC_tran"/>
    <property type="match status" value="1"/>
</dbReference>